<name>A0A183T3Y4_SCHSO</name>
<protein>
    <submittedName>
        <fullName evidence="4">BBS2_C domain-containing protein</fullName>
    </submittedName>
</protein>
<dbReference type="Proteomes" id="UP000275846">
    <property type="component" value="Unassembled WGS sequence"/>
</dbReference>
<evidence type="ECO:0000313" key="3">
    <source>
        <dbReference type="Proteomes" id="UP000275846"/>
    </source>
</evidence>
<dbReference type="OrthoDB" id="6250080at2759"/>
<proteinExistence type="predicted"/>
<reference evidence="2 3" key="2">
    <citation type="submission" date="2018-11" db="EMBL/GenBank/DDBJ databases">
        <authorList>
            <consortium name="Pathogen Informatics"/>
        </authorList>
    </citation>
    <scope>NUCLEOTIDE SEQUENCE [LARGE SCALE GENOMIC DNA]</scope>
    <source>
        <strain evidence="2 3">NST_G2</strain>
    </source>
</reference>
<evidence type="ECO:0000313" key="2">
    <source>
        <dbReference type="EMBL" id="VDL97567.1"/>
    </source>
</evidence>
<feature type="region of interest" description="Disordered" evidence="1">
    <location>
        <begin position="99"/>
        <end position="118"/>
    </location>
</feature>
<gene>
    <name evidence="2" type="ORF">SSLN_LOCUS11182</name>
</gene>
<evidence type="ECO:0000256" key="1">
    <source>
        <dbReference type="SAM" id="MobiDB-lite"/>
    </source>
</evidence>
<accession>A0A183T3Y4</accession>
<sequence length="388" mass="41367">MGGHHSSLEGTLASDALPEIDIGESALMYFTYGILAYLMLLRSGPVCYAPFQSGLPSSGGNSHRNARAFASSSHASLPVTPPAFTASLVGSTLDAVQSGSNQQLRNSTTSLPGSSTASADATKRFSQFFLPGPSSSKSRFRLPLPGGGDNNKQSTPPRGIVVVNPGPRTGAASSLSRLDVIYAGNNLAVESDGRLYAALSCGALDRGVNWETRELARIPRFTPILPIKSTTWMVGGGGGKTAVRPSSPSQTLTTPGDYQPLAEMINRYEEYFQNSSAPILQKQEELTCLQRKVEYESQKVLQLMYDRQSGKAFTSPTTLATDSLNMKPNSSERVRAAGSRQLDCISTGLADLHCLVNASAELLRKLTLDVRALQERVSMLTDTPGGTE</sequence>
<dbReference type="AlphaFoldDB" id="A0A183T3Y4"/>
<feature type="region of interest" description="Disordered" evidence="1">
    <location>
        <begin position="128"/>
        <end position="158"/>
    </location>
</feature>
<keyword evidence="3" id="KW-1185">Reference proteome</keyword>
<dbReference type="WBParaSite" id="SSLN_0001160901-mRNA-1">
    <property type="protein sequence ID" value="SSLN_0001160901-mRNA-1"/>
    <property type="gene ID" value="SSLN_0001160901"/>
</dbReference>
<dbReference type="EMBL" id="UYSU01036349">
    <property type="protein sequence ID" value="VDL97567.1"/>
    <property type="molecule type" value="Genomic_DNA"/>
</dbReference>
<organism evidence="4">
    <name type="scientific">Schistocephalus solidus</name>
    <name type="common">Tapeworm</name>
    <dbReference type="NCBI Taxonomy" id="70667"/>
    <lineage>
        <taxon>Eukaryota</taxon>
        <taxon>Metazoa</taxon>
        <taxon>Spiralia</taxon>
        <taxon>Lophotrochozoa</taxon>
        <taxon>Platyhelminthes</taxon>
        <taxon>Cestoda</taxon>
        <taxon>Eucestoda</taxon>
        <taxon>Diphyllobothriidea</taxon>
        <taxon>Diphyllobothriidae</taxon>
        <taxon>Schistocephalus</taxon>
    </lineage>
</organism>
<evidence type="ECO:0000313" key="4">
    <source>
        <dbReference type="WBParaSite" id="SSLN_0001160901-mRNA-1"/>
    </source>
</evidence>
<reference evidence="4" key="1">
    <citation type="submission" date="2016-06" db="UniProtKB">
        <authorList>
            <consortium name="WormBaseParasite"/>
        </authorList>
    </citation>
    <scope>IDENTIFICATION</scope>
</reference>